<feature type="transmembrane region" description="Helical" evidence="5">
    <location>
        <begin position="45"/>
        <end position="68"/>
    </location>
</feature>
<proteinExistence type="predicted"/>
<evidence type="ECO:0000256" key="5">
    <source>
        <dbReference type="SAM" id="Phobius"/>
    </source>
</evidence>
<dbReference type="PANTHER" id="PTHR33507:SF3">
    <property type="entry name" value="INNER MEMBRANE PROTEIN YBBJ"/>
    <property type="match status" value="1"/>
</dbReference>
<organism evidence="7 8">
    <name type="scientific">Cellulomonas biazotea</name>
    <dbReference type="NCBI Taxonomy" id="1709"/>
    <lineage>
        <taxon>Bacteria</taxon>
        <taxon>Bacillati</taxon>
        <taxon>Actinomycetota</taxon>
        <taxon>Actinomycetes</taxon>
        <taxon>Micrococcales</taxon>
        <taxon>Cellulomonadaceae</taxon>
        <taxon>Cellulomonas</taxon>
    </lineage>
</organism>
<dbReference type="Pfam" id="PF01957">
    <property type="entry name" value="NfeD"/>
    <property type="match status" value="1"/>
</dbReference>
<gene>
    <name evidence="7" type="ORF">CBZ_02610</name>
</gene>
<name>A0A402DM52_9CELL</name>
<evidence type="ECO:0000256" key="3">
    <source>
        <dbReference type="ARBA" id="ARBA00022989"/>
    </source>
</evidence>
<dbReference type="Proteomes" id="UP000289954">
    <property type="component" value="Unassembled WGS sequence"/>
</dbReference>
<keyword evidence="2 5" id="KW-0812">Transmembrane</keyword>
<keyword evidence="4 5" id="KW-0472">Membrane</keyword>
<keyword evidence="3 5" id="KW-1133">Transmembrane helix</keyword>
<comment type="caution">
    <text evidence="7">The sequence shown here is derived from an EMBL/GenBank/DDBJ whole genome shotgun (WGS) entry which is preliminary data.</text>
</comment>
<evidence type="ECO:0000313" key="8">
    <source>
        <dbReference type="Proteomes" id="UP000289954"/>
    </source>
</evidence>
<dbReference type="RefSeq" id="WP_130779829.1">
    <property type="nucleotide sequence ID" value="NZ_BIMR01000016.1"/>
</dbReference>
<dbReference type="InterPro" id="IPR002810">
    <property type="entry name" value="NfeD-like_C"/>
</dbReference>
<dbReference type="InterPro" id="IPR052165">
    <property type="entry name" value="Membrane_assoc_protease"/>
</dbReference>
<dbReference type="GO" id="GO:0005886">
    <property type="term" value="C:plasma membrane"/>
    <property type="evidence" value="ECO:0007669"/>
    <property type="project" value="TreeGrafter"/>
</dbReference>
<comment type="subcellular location">
    <subcellularLocation>
        <location evidence="1">Membrane</location>
        <topology evidence="1">Multi-pass membrane protein</topology>
    </subcellularLocation>
</comment>
<keyword evidence="8" id="KW-1185">Reference proteome</keyword>
<evidence type="ECO:0000313" key="7">
    <source>
        <dbReference type="EMBL" id="GCE75205.1"/>
    </source>
</evidence>
<dbReference type="InterPro" id="IPR012340">
    <property type="entry name" value="NA-bd_OB-fold"/>
</dbReference>
<dbReference type="OrthoDB" id="3174252at2"/>
<protein>
    <submittedName>
        <fullName evidence="7">Membrane protein</fullName>
    </submittedName>
</protein>
<dbReference type="AlphaFoldDB" id="A0A402DM52"/>
<dbReference type="Gene3D" id="2.40.50.140">
    <property type="entry name" value="Nucleic acid-binding proteins"/>
    <property type="match status" value="1"/>
</dbReference>
<evidence type="ECO:0000256" key="4">
    <source>
        <dbReference type="ARBA" id="ARBA00023136"/>
    </source>
</evidence>
<dbReference type="SUPFAM" id="SSF141322">
    <property type="entry name" value="NfeD domain-like"/>
    <property type="match status" value="1"/>
</dbReference>
<accession>A0A402DM52</accession>
<dbReference type="PANTHER" id="PTHR33507">
    <property type="entry name" value="INNER MEMBRANE PROTEIN YBBJ"/>
    <property type="match status" value="1"/>
</dbReference>
<evidence type="ECO:0000259" key="6">
    <source>
        <dbReference type="Pfam" id="PF01957"/>
    </source>
</evidence>
<evidence type="ECO:0000256" key="2">
    <source>
        <dbReference type="ARBA" id="ARBA00022692"/>
    </source>
</evidence>
<reference evidence="7 8" key="1">
    <citation type="submission" date="2019-01" db="EMBL/GenBank/DDBJ databases">
        <title>Draft genome sequence of Cellulomonas takizawaensis strain TKZ-21.</title>
        <authorList>
            <person name="Yamamura H."/>
            <person name="Hayashi T."/>
            <person name="Hamada M."/>
            <person name="Serisawa Y."/>
            <person name="Matsuyama K."/>
            <person name="Nakagawa Y."/>
            <person name="Otoguro M."/>
            <person name="Yanagida F."/>
            <person name="Hayakawa M."/>
        </authorList>
    </citation>
    <scope>NUCLEOTIDE SEQUENCE [LARGE SCALE GENOMIC DNA]</scope>
    <source>
        <strain evidence="7 8">NBRC12680</strain>
    </source>
</reference>
<feature type="domain" description="NfeD-like C-terminal" evidence="6">
    <location>
        <begin position="84"/>
        <end position="139"/>
    </location>
</feature>
<sequence>MADWLWWISGALVLGILEMLSLDLVLVMFAGGALAGGLAAGLGASVPVQIVVACVTAALLLFTLRPWLLRHLRGRQPLVETNTAALVGREAVVMSTVTVEGGRVKLAGEVWSARAEAGTAIGPGTPVRVARIEGATAVVAAVGAGQPPLPGTAAPAH</sequence>
<evidence type="ECO:0000256" key="1">
    <source>
        <dbReference type="ARBA" id="ARBA00004141"/>
    </source>
</evidence>
<dbReference type="EMBL" id="BIMR01000016">
    <property type="protein sequence ID" value="GCE75205.1"/>
    <property type="molecule type" value="Genomic_DNA"/>
</dbReference>